<proteinExistence type="predicted"/>
<sequence>MTAAIVKMMSRTKIGVCTPFSEGHLLTTTAEPVASGGMDVIAVAAAVVVFAIPVNGDDEGADSGDVDVKLACVELDGRLLDMGTRGEAPAVTVRVVVTETKLMDSALADSFLTGEGCGQDEVVDERSELMSVSVVYLDI</sequence>
<dbReference type="AlphaFoldDB" id="A0A8H7YF46"/>
<dbReference type="EMBL" id="JAEVHI010000005">
    <property type="protein sequence ID" value="KAG5291235.1"/>
    <property type="molecule type" value="Genomic_DNA"/>
</dbReference>
<comment type="caution">
    <text evidence="1">The sequence shown here is derived from an EMBL/GenBank/DDBJ whole genome shotgun (WGS) entry which is preliminary data.</text>
</comment>
<organism evidence="1 2">
    <name type="scientific">Ajellomyces capsulatus</name>
    <name type="common">Darling's disease fungus</name>
    <name type="synonym">Histoplasma capsulatum</name>
    <dbReference type="NCBI Taxonomy" id="5037"/>
    <lineage>
        <taxon>Eukaryota</taxon>
        <taxon>Fungi</taxon>
        <taxon>Dikarya</taxon>
        <taxon>Ascomycota</taxon>
        <taxon>Pezizomycotina</taxon>
        <taxon>Eurotiomycetes</taxon>
        <taxon>Eurotiomycetidae</taxon>
        <taxon>Onygenales</taxon>
        <taxon>Ajellomycetaceae</taxon>
        <taxon>Histoplasma</taxon>
    </lineage>
</organism>
<protein>
    <submittedName>
        <fullName evidence="1">Uncharacterized protein</fullName>
    </submittedName>
</protein>
<name>A0A8H7YF46_AJECA</name>
<gene>
    <name evidence="1" type="ORF">I7I52_08499</name>
</gene>
<dbReference type="VEuPathDB" id="FungiDB:I7I52_08499"/>
<dbReference type="Proteomes" id="UP000670092">
    <property type="component" value="Unassembled WGS sequence"/>
</dbReference>
<evidence type="ECO:0000313" key="1">
    <source>
        <dbReference type="EMBL" id="KAG5291235.1"/>
    </source>
</evidence>
<reference evidence="1 2" key="1">
    <citation type="submission" date="2021-01" db="EMBL/GenBank/DDBJ databases">
        <title>Chromosome-level genome assembly of a human fungal pathogen reveals clustering of transcriptionally co-regulated genes.</title>
        <authorList>
            <person name="Voorhies M."/>
            <person name="Cohen S."/>
            <person name="Shea T.P."/>
            <person name="Petrus S."/>
            <person name="Munoz J.F."/>
            <person name="Poplawski S."/>
            <person name="Goldman W.E."/>
            <person name="Michael T."/>
            <person name="Cuomo C.A."/>
            <person name="Sil A."/>
            <person name="Beyhan S."/>
        </authorList>
    </citation>
    <scope>NUCLEOTIDE SEQUENCE [LARGE SCALE GENOMIC DNA]</scope>
    <source>
        <strain evidence="1 2">G184AR</strain>
    </source>
</reference>
<evidence type="ECO:0000313" key="2">
    <source>
        <dbReference type="Proteomes" id="UP000670092"/>
    </source>
</evidence>
<accession>A0A8H7YF46</accession>